<protein>
    <submittedName>
        <fullName evidence="3">2-polyprenyl-6-methoxyphenol hydroxylase-like FAD-dependent oxidoreductase</fullName>
    </submittedName>
</protein>
<name>A0AAW8DT01_9BURK</name>
<dbReference type="InterPro" id="IPR050631">
    <property type="entry name" value="PheA/TfdB_FAD_monoxygenase"/>
</dbReference>
<keyword evidence="1" id="KW-0560">Oxidoreductase</keyword>
<organism evidence="3 4">
    <name type="scientific">Variovorax boronicumulans</name>
    <dbReference type="NCBI Taxonomy" id="436515"/>
    <lineage>
        <taxon>Bacteria</taxon>
        <taxon>Pseudomonadati</taxon>
        <taxon>Pseudomonadota</taxon>
        <taxon>Betaproteobacteria</taxon>
        <taxon>Burkholderiales</taxon>
        <taxon>Comamonadaceae</taxon>
        <taxon>Variovorax</taxon>
    </lineage>
</organism>
<evidence type="ECO:0000313" key="3">
    <source>
        <dbReference type="EMBL" id="MDP9922706.1"/>
    </source>
</evidence>
<dbReference type="InterPro" id="IPR036188">
    <property type="entry name" value="FAD/NAD-bd_sf"/>
</dbReference>
<reference evidence="3" key="1">
    <citation type="submission" date="2023-07" db="EMBL/GenBank/DDBJ databases">
        <title>Sorghum-associated microbial communities from plants grown in Nebraska, USA.</title>
        <authorList>
            <person name="Schachtman D."/>
        </authorList>
    </citation>
    <scope>NUCLEOTIDE SEQUENCE</scope>
    <source>
        <strain evidence="3">DS2795</strain>
    </source>
</reference>
<sequence>MIEEIEGVVVAGAGPVGLVTALILARSGIPVTLLEAEADIIRSPRAIVYHSPTVEALDRLGLLDDARKQGMLKQDYQFRQADGTVLARFDMSVIARDTKYPYNLHLGQDLLADIALRHLMSTGQAQVRWNHRVVAIRQEADKADVDVETPAGRSTLRARWVIGADGGRSGVREALGLECKGFTWPERFVAVNLHYDFEQHGYARANFVLDPVDWSIIPILDKRSGWRVTYGEDAALSEEEVRKRAPERLARLLPGDGNCRIDRIAPYRVHQRVIDRFRVGRVLFAGDAAHITNPCGGLGLTSGLLDAVHLGHALAAVVHGRAQEGVLDAYAQERRDVFVNVTSPAASENKRRLTESDPNRRAADISRLRQLNQSPAMQREALLLATRLVTAPTGVKTQ</sequence>
<comment type="caution">
    <text evidence="3">The sequence shown here is derived from an EMBL/GenBank/DDBJ whole genome shotgun (WGS) entry which is preliminary data.</text>
</comment>
<dbReference type="InterPro" id="IPR002938">
    <property type="entry name" value="FAD-bd"/>
</dbReference>
<dbReference type="Gene3D" id="3.50.50.60">
    <property type="entry name" value="FAD/NAD(P)-binding domain"/>
    <property type="match status" value="1"/>
</dbReference>
<dbReference type="PANTHER" id="PTHR43476:SF3">
    <property type="entry name" value="FAD-BINDING MONOOXYGENASE"/>
    <property type="match status" value="1"/>
</dbReference>
<proteinExistence type="predicted"/>
<evidence type="ECO:0000256" key="1">
    <source>
        <dbReference type="ARBA" id="ARBA00023002"/>
    </source>
</evidence>
<feature type="domain" description="FAD-binding" evidence="2">
    <location>
        <begin position="8"/>
        <end position="341"/>
    </location>
</feature>
<dbReference type="Proteomes" id="UP001244295">
    <property type="component" value="Unassembled WGS sequence"/>
</dbReference>
<dbReference type="GO" id="GO:0071949">
    <property type="term" value="F:FAD binding"/>
    <property type="evidence" value="ECO:0007669"/>
    <property type="project" value="InterPro"/>
</dbReference>
<dbReference type="PANTHER" id="PTHR43476">
    <property type="entry name" value="3-(3-HYDROXY-PHENYL)PROPIONATE/3-HYDROXYCINNAMIC ACID HYDROXYLASE"/>
    <property type="match status" value="1"/>
</dbReference>
<gene>
    <name evidence="3" type="ORF">J2W25_001727</name>
</gene>
<dbReference type="GO" id="GO:0019622">
    <property type="term" value="P:3-(3-hydroxy)phenylpropionate catabolic process"/>
    <property type="evidence" value="ECO:0007669"/>
    <property type="project" value="TreeGrafter"/>
</dbReference>
<dbReference type="AlphaFoldDB" id="A0AAW8DT01"/>
<dbReference type="Pfam" id="PF01494">
    <property type="entry name" value="FAD_binding_3"/>
    <property type="match status" value="1"/>
</dbReference>
<dbReference type="RefSeq" id="WP_307636306.1">
    <property type="nucleotide sequence ID" value="NZ_JAUSRR010000003.1"/>
</dbReference>
<accession>A0AAW8DT01</accession>
<evidence type="ECO:0000259" key="2">
    <source>
        <dbReference type="Pfam" id="PF01494"/>
    </source>
</evidence>
<dbReference type="SUPFAM" id="SSF51905">
    <property type="entry name" value="FAD/NAD(P)-binding domain"/>
    <property type="match status" value="1"/>
</dbReference>
<dbReference type="Gene3D" id="3.30.70.2450">
    <property type="match status" value="1"/>
</dbReference>
<dbReference type="EMBL" id="JAUSRR010000003">
    <property type="protein sequence ID" value="MDP9922706.1"/>
    <property type="molecule type" value="Genomic_DNA"/>
</dbReference>
<evidence type="ECO:0000313" key="4">
    <source>
        <dbReference type="Proteomes" id="UP001244295"/>
    </source>
</evidence>
<dbReference type="GO" id="GO:0008688">
    <property type="term" value="F:3-(3-hydroxyphenyl)propionate hydroxylase activity"/>
    <property type="evidence" value="ECO:0007669"/>
    <property type="project" value="TreeGrafter"/>
</dbReference>
<dbReference type="PRINTS" id="PR00420">
    <property type="entry name" value="RNGMNOXGNASE"/>
</dbReference>